<comment type="caution">
    <text evidence="1">The sequence shown here is derived from an EMBL/GenBank/DDBJ whole genome shotgun (WGS) entry which is preliminary data.</text>
</comment>
<organism evidence="1 2">
    <name type="scientific">Marasmius oreades</name>
    <name type="common">fairy-ring Marasmius</name>
    <dbReference type="NCBI Taxonomy" id="181124"/>
    <lineage>
        <taxon>Eukaryota</taxon>
        <taxon>Fungi</taxon>
        <taxon>Dikarya</taxon>
        <taxon>Basidiomycota</taxon>
        <taxon>Agaricomycotina</taxon>
        <taxon>Agaricomycetes</taxon>
        <taxon>Agaricomycetidae</taxon>
        <taxon>Agaricales</taxon>
        <taxon>Marasmiineae</taxon>
        <taxon>Marasmiaceae</taxon>
        <taxon>Marasmius</taxon>
    </lineage>
</organism>
<dbReference type="GeneID" id="66082062"/>
<reference evidence="1" key="1">
    <citation type="journal article" date="2021" name="Genome Biol. Evol.">
        <title>The assembled and annotated genome of the fairy-ring fungus Marasmius oreades.</title>
        <authorList>
            <person name="Hiltunen M."/>
            <person name="Ament-Velasquez S.L."/>
            <person name="Johannesson H."/>
        </authorList>
    </citation>
    <scope>NUCLEOTIDE SEQUENCE</scope>
    <source>
        <strain evidence="1">03SP1</strain>
    </source>
</reference>
<accession>A0A9P7RNV1</accession>
<dbReference type="EMBL" id="CM032189">
    <property type="protein sequence ID" value="KAG7087009.1"/>
    <property type="molecule type" value="Genomic_DNA"/>
</dbReference>
<proteinExistence type="predicted"/>
<keyword evidence="2" id="KW-1185">Reference proteome</keyword>
<dbReference type="Proteomes" id="UP001049176">
    <property type="component" value="Chromosome 9"/>
</dbReference>
<name>A0A9P7RNV1_9AGAR</name>
<sequence>MGTLIGLAEQDPCTVEKAFNNMMLAKGSGAETGEGGSVDKESIRGRRVECNCLCYGLLEEREKDRDPFHDSTCFHPSTHLFPAGQSCRE</sequence>
<evidence type="ECO:0000313" key="2">
    <source>
        <dbReference type="Proteomes" id="UP001049176"/>
    </source>
</evidence>
<protein>
    <submittedName>
        <fullName evidence="1">Uncharacterized protein</fullName>
    </submittedName>
</protein>
<evidence type="ECO:0000313" key="1">
    <source>
        <dbReference type="EMBL" id="KAG7087009.1"/>
    </source>
</evidence>
<dbReference type="RefSeq" id="XP_043003480.1">
    <property type="nucleotide sequence ID" value="XM_043158137.1"/>
</dbReference>
<dbReference type="AlphaFoldDB" id="A0A9P7RNV1"/>
<gene>
    <name evidence="1" type="ORF">E1B28_012987</name>
</gene>